<accession>U1X0C8</accession>
<comment type="caution">
    <text evidence="1">The sequence shown here is derived from an EMBL/GenBank/DDBJ whole genome shotgun (WGS) entry which is preliminary data.</text>
</comment>
<name>U1X0C8_ANEAE</name>
<evidence type="ECO:0000313" key="2">
    <source>
        <dbReference type="Proteomes" id="UP000016511"/>
    </source>
</evidence>
<dbReference type="Proteomes" id="UP000016511">
    <property type="component" value="Unassembled WGS sequence"/>
</dbReference>
<protein>
    <submittedName>
        <fullName evidence="1">Uncharacterized protein</fullName>
    </submittedName>
</protein>
<keyword evidence="2" id="KW-1185">Reference proteome</keyword>
<evidence type="ECO:0000313" key="1">
    <source>
        <dbReference type="EMBL" id="ERI08435.1"/>
    </source>
</evidence>
<sequence>MYIVSIVNLSAIFKATRTYGLIQSNGYKCCSHGAAFFIEWKSGIF</sequence>
<proteinExistence type="predicted"/>
<dbReference type="EMBL" id="AWSJ01000208">
    <property type="protein sequence ID" value="ERI08435.1"/>
    <property type="molecule type" value="Genomic_DNA"/>
</dbReference>
<reference evidence="1 2" key="1">
    <citation type="submission" date="2013-08" db="EMBL/GenBank/DDBJ databases">
        <authorList>
            <person name="Weinstock G."/>
            <person name="Sodergren E."/>
            <person name="Wylie T."/>
            <person name="Fulton L."/>
            <person name="Fulton R."/>
            <person name="Fronick C."/>
            <person name="O'Laughlin M."/>
            <person name="Godfrey J."/>
            <person name="Miner T."/>
            <person name="Herter B."/>
            <person name="Appelbaum E."/>
            <person name="Cordes M."/>
            <person name="Lek S."/>
            <person name="Wollam A."/>
            <person name="Pepin K.H."/>
            <person name="Palsikar V.B."/>
            <person name="Mitreva M."/>
            <person name="Wilson R.K."/>
        </authorList>
    </citation>
    <scope>NUCLEOTIDE SEQUENCE [LARGE SCALE GENOMIC DNA]</scope>
    <source>
        <strain evidence="1 2">ATCC 12856</strain>
    </source>
</reference>
<gene>
    <name evidence="1" type="ORF">HMPREF0083_03485</name>
</gene>
<dbReference type="HOGENOM" id="CLU_3195449_0_0_9"/>
<organism evidence="1 2">
    <name type="scientific">Aneurinibacillus aneurinilyticus ATCC 12856</name>
    <dbReference type="NCBI Taxonomy" id="649747"/>
    <lineage>
        <taxon>Bacteria</taxon>
        <taxon>Bacillati</taxon>
        <taxon>Bacillota</taxon>
        <taxon>Bacilli</taxon>
        <taxon>Bacillales</taxon>
        <taxon>Paenibacillaceae</taxon>
        <taxon>Aneurinibacillus group</taxon>
        <taxon>Aneurinibacillus</taxon>
    </lineage>
</organism>
<dbReference type="AlphaFoldDB" id="U1X0C8"/>